<reference evidence="14" key="1">
    <citation type="journal article" date="2013" name="Genetics">
        <title>The draft genome and transcriptome of Panagrellus redivivus are shaped by the harsh demands of a free-living lifestyle.</title>
        <authorList>
            <person name="Srinivasan J."/>
            <person name="Dillman A.R."/>
            <person name="Macchietto M.G."/>
            <person name="Heikkinen L."/>
            <person name="Lakso M."/>
            <person name="Fracchia K.M."/>
            <person name="Antoshechkin I."/>
            <person name="Mortazavi A."/>
            <person name="Wong G."/>
            <person name="Sternberg P.W."/>
        </authorList>
    </citation>
    <scope>NUCLEOTIDE SEQUENCE [LARGE SCALE GENOMIC DNA]</scope>
    <source>
        <strain evidence="14">MT8872</strain>
    </source>
</reference>
<keyword evidence="11" id="KW-0539">Nucleus</keyword>
<comment type="cofactor">
    <cofactor evidence="1">
        <name>Mg(2+)</name>
        <dbReference type="ChEBI" id="CHEBI:18420"/>
    </cofactor>
</comment>
<dbReference type="GO" id="GO:0048476">
    <property type="term" value="C:Holliday junction resolvase complex"/>
    <property type="evidence" value="ECO:0007669"/>
    <property type="project" value="InterPro"/>
</dbReference>
<keyword evidence="3" id="KW-0540">Nuclease</keyword>
<dbReference type="PANTHER" id="PTHR21077">
    <property type="entry name" value="EME1 PROTEIN"/>
    <property type="match status" value="1"/>
</dbReference>
<dbReference type="GO" id="GO:0008821">
    <property type="term" value="F:crossover junction DNA endonuclease activity"/>
    <property type="evidence" value="ECO:0007669"/>
    <property type="project" value="TreeGrafter"/>
</dbReference>
<proteinExistence type="predicted"/>
<dbReference type="Proteomes" id="UP000492821">
    <property type="component" value="Unassembled WGS sequence"/>
</dbReference>
<evidence type="ECO:0000313" key="15">
    <source>
        <dbReference type="WBParaSite" id="Pan_g13380.t1"/>
    </source>
</evidence>
<evidence type="ECO:0000256" key="6">
    <source>
        <dbReference type="ARBA" id="ARBA00022763"/>
    </source>
</evidence>
<name>A0A7E4UW96_PANRE</name>
<dbReference type="GO" id="GO:0046872">
    <property type="term" value="F:metal ion binding"/>
    <property type="evidence" value="ECO:0007669"/>
    <property type="project" value="UniProtKB-KW"/>
</dbReference>
<organism evidence="14 15">
    <name type="scientific">Panagrellus redivivus</name>
    <name type="common">Microworm</name>
    <dbReference type="NCBI Taxonomy" id="6233"/>
    <lineage>
        <taxon>Eukaryota</taxon>
        <taxon>Metazoa</taxon>
        <taxon>Ecdysozoa</taxon>
        <taxon>Nematoda</taxon>
        <taxon>Chromadorea</taxon>
        <taxon>Rhabditida</taxon>
        <taxon>Tylenchina</taxon>
        <taxon>Panagrolaimomorpha</taxon>
        <taxon>Panagrolaimoidea</taxon>
        <taxon>Panagrolaimidae</taxon>
        <taxon>Panagrellus</taxon>
    </lineage>
</organism>
<keyword evidence="7" id="KW-0378">Hydrolase</keyword>
<dbReference type="PANTHER" id="PTHR21077:SF5">
    <property type="entry name" value="CROSSOVER JUNCTION ENDONUCLEASE MMS4"/>
    <property type="match status" value="1"/>
</dbReference>
<protein>
    <submittedName>
        <fullName evidence="15">Crossover junction endonuclease MUS81</fullName>
    </submittedName>
</protein>
<evidence type="ECO:0000256" key="8">
    <source>
        <dbReference type="ARBA" id="ARBA00022842"/>
    </source>
</evidence>
<dbReference type="InterPro" id="IPR042530">
    <property type="entry name" value="EME1/EME2_C"/>
</dbReference>
<evidence type="ECO:0000256" key="3">
    <source>
        <dbReference type="ARBA" id="ARBA00022722"/>
    </source>
</evidence>
<keyword evidence="6" id="KW-0227">DNA damage</keyword>
<dbReference type="GO" id="GO:0005634">
    <property type="term" value="C:nucleus"/>
    <property type="evidence" value="ECO:0007669"/>
    <property type="project" value="UniProtKB-SubCell"/>
</dbReference>
<evidence type="ECO:0000256" key="2">
    <source>
        <dbReference type="ARBA" id="ARBA00004123"/>
    </source>
</evidence>
<dbReference type="WBParaSite" id="Pan_g13380.t1">
    <property type="protein sequence ID" value="Pan_g13380.t1"/>
    <property type="gene ID" value="Pan_g13380"/>
</dbReference>
<keyword evidence="5" id="KW-0255">Endonuclease</keyword>
<feature type="compositionally biased region" description="Polar residues" evidence="13">
    <location>
        <begin position="45"/>
        <end position="55"/>
    </location>
</feature>
<keyword evidence="10" id="KW-0234">DNA repair</keyword>
<keyword evidence="14" id="KW-1185">Reference proteome</keyword>
<evidence type="ECO:0000256" key="12">
    <source>
        <dbReference type="ARBA" id="ARBA00023254"/>
    </source>
</evidence>
<evidence type="ECO:0000256" key="10">
    <source>
        <dbReference type="ARBA" id="ARBA00023204"/>
    </source>
</evidence>
<dbReference type="GO" id="GO:0031573">
    <property type="term" value="P:mitotic intra-S DNA damage checkpoint signaling"/>
    <property type="evidence" value="ECO:0007669"/>
    <property type="project" value="TreeGrafter"/>
</dbReference>
<evidence type="ECO:0000256" key="9">
    <source>
        <dbReference type="ARBA" id="ARBA00023172"/>
    </source>
</evidence>
<keyword evidence="9" id="KW-0233">DNA recombination</keyword>
<comment type="subcellular location">
    <subcellularLocation>
        <location evidence="2">Nucleus</location>
    </subcellularLocation>
</comment>
<evidence type="ECO:0000313" key="14">
    <source>
        <dbReference type="Proteomes" id="UP000492821"/>
    </source>
</evidence>
<dbReference type="InterPro" id="IPR033310">
    <property type="entry name" value="Mms4/EME1/EME2"/>
</dbReference>
<dbReference type="GO" id="GO:0031297">
    <property type="term" value="P:replication fork processing"/>
    <property type="evidence" value="ECO:0007669"/>
    <property type="project" value="TreeGrafter"/>
</dbReference>
<evidence type="ECO:0000256" key="7">
    <source>
        <dbReference type="ARBA" id="ARBA00022801"/>
    </source>
</evidence>
<feature type="region of interest" description="Disordered" evidence="13">
    <location>
        <begin position="24"/>
        <end position="73"/>
    </location>
</feature>
<reference evidence="15" key="2">
    <citation type="submission" date="2020-10" db="UniProtKB">
        <authorList>
            <consortium name="WormBaseParasite"/>
        </authorList>
    </citation>
    <scope>IDENTIFICATION</scope>
</reference>
<evidence type="ECO:0000256" key="4">
    <source>
        <dbReference type="ARBA" id="ARBA00022723"/>
    </source>
</evidence>
<keyword evidence="8" id="KW-0460">Magnesium</keyword>
<sequence length="371" mass="42256">MADDSDIEIIEVLPIKQPTTVFEPIPIDIPTTSKPIEPTFPDIENSASNEPTSSATDDPKPKKKRRTKEEIEQEKLEKEVKKIHREMNAAKNAKCEQFLFCYVDRSVCHLDESIQDELTKLFTARGISEQITFVDETYGMGKVIWKRKRIDAMIEDDKVKSLQTMDKEGCFMHVLDDSTFAHMTKTNAFHDFVAKTSREHNHSRPLPNIVVIGQSGARNTASTSAALASFESHRSQVRYCKNAVEFSYLVAQLHRAIAKSEKRRANEEDVPIIDTNKGIREGTQSEIRLDWWTRMLSHVHRLSEESKRAIVRQWPDPIAFMDQLTEMPSDQAIKMISDLMCTNQRRIGPVAGKALYCMLTSQDGDDVIVDA</sequence>
<evidence type="ECO:0000256" key="1">
    <source>
        <dbReference type="ARBA" id="ARBA00001946"/>
    </source>
</evidence>
<evidence type="ECO:0000256" key="11">
    <source>
        <dbReference type="ARBA" id="ARBA00023242"/>
    </source>
</evidence>
<evidence type="ECO:0000256" key="13">
    <source>
        <dbReference type="SAM" id="MobiDB-lite"/>
    </source>
</evidence>
<dbReference type="GO" id="GO:0006302">
    <property type="term" value="P:double-strand break repair"/>
    <property type="evidence" value="ECO:0007669"/>
    <property type="project" value="TreeGrafter"/>
</dbReference>
<evidence type="ECO:0000256" key="5">
    <source>
        <dbReference type="ARBA" id="ARBA00022759"/>
    </source>
</evidence>
<dbReference type="Gene3D" id="1.10.150.670">
    <property type="entry name" value="Crossover junction endonuclease EME1, DNA-binding domain"/>
    <property type="match status" value="1"/>
</dbReference>
<dbReference type="AlphaFoldDB" id="A0A7E4UW96"/>
<dbReference type="GO" id="GO:0000712">
    <property type="term" value="P:resolution of meiotic recombination intermediates"/>
    <property type="evidence" value="ECO:0007669"/>
    <property type="project" value="TreeGrafter"/>
</dbReference>
<accession>A0A7E4UW96</accession>
<keyword evidence="12" id="KW-0469">Meiosis</keyword>
<keyword evidence="4" id="KW-0479">Metal-binding</keyword>